<feature type="compositionally biased region" description="Basic and acidic residues" evidence="2">
    <location>
        <begin position="224"/>
        <end position="236"/>
    </location>
</feature>
<feature type="domain" description="Soluble ligand binding" evidence="5">
    <location>
        <begin position="382"/>
        <end position="426"/>
    </location>
</feature>
<evidence type="ECO:0000256" key="3">
    <source>
        <dbReference type="SAM" id="SignalP"/>
    </source>
</evidence>
<name>A0A4Q7YVJ4_9BACT</name>
<dbReference type="InterPro" id="IPR003715">
    <property type="entry name" value="Poly_export_N"/>
</dbReference>
<dbReference type="EMBL" id="SHKW01000001">
    <property type="protein sequence ID" value="RZU41374.1"/>
    <property type="molecule type" value="Genomic_DNA"/>
</dbReference>
<proteinExistence type="predicted"/>
<feature type="domain" description="Soluble ligand binding" evidence="5">
    <location>
        <begin position="466"/>
        <end position="516"/>
    </location>
</feature>
<dbReference type="OrthoDB" id="9815244at2"/>
<feature type="domain" description="Soluble ligand binding" evidence="5">
    <location>
        <begin position="649"/>
        <end position="697"/>
    </location>
</feature>
<dbReference type="PANTHER" id="PTHR33619:SF3">
    <property type="entry name" value="POLYSACCHARIDE EXPORT PROTEIN GFCE-RELATED"/>
    <property type="match status" value="1"/>
</dbReference>
<dbReference type="AlphaFoldDB" id="A0A4Q7YVJ4"/>
<protein>
    <submittedName>
        <fullName evidence="6">Protein involved in polysaccharide export with SLBB domain</fullName>
    </submittedName>
</protein>
<keyword evidence="1 3" id="KW-0732">Signal</keyword>
<dbReference type="Pfam" id="PF02563">
    <property type="entry name" value="Poly_export"/>
    <property type="match status" value="1"/>
</dbReference>
<feature type="region of interest" description="Disordered" evidence="2">
    <location>
        <begin position="43"/>
        <end position="63"/>
    </location>
</feature>
<evidence type="ECO:0000313" key="6">
    <source>
        <dbReference type="EMBL" id="RZU41374.1"/>
    </source>
</evidence>
<dbReference type="PANTHER" id="PTHR33619">
    <property type="entry name" value="POLYSACCHARIDE EXPORT PROTEIN GFCE-RELATED"/>
    <property type="match status" value="1"/>
</dbReference>
<evidence type="ECO:0000259" key="5">
    <source>
        <dbReference type="Pfam" id="PF10531"/>
    </source>
</evidence>
<organism evidence="6 7">
    <name type="scientific">Edaphobacter modestus</name>
    <dbReference type="NCBI Taxonomy" id="388466"/>
    <lineage>
        <taxon>Bacteria</taxon>
        <taxon>Pseudomonadati</taxon>
        <taxon>Acidobacteriota</taxon>
        <taxon>Terriglobia</taxon>
        <taxon>Terriglobales</taxon>
        <taxon>Acidobacteriaceae</taxon>
        <taxon>Edaphobacter</taxon>
    </lineage>
</organism>
<dbReference type="GO" id="GO:0015159">
    <property type="term" value="F:polysaccharide transmembrane transporter activity"/>
    <property type="evidence" value="ECO:0007669"/>
    <property type="project" value="InterPro"/>
</dbReference>
<feature type="signal peptide" evidence="3">
    <location>
        <begin position="1"/>
        <end position="40"/>
    </location>
</feature>
<feature type="compositionally biased region" description="Polar residues" evidence="2">
    <location>
        <begin position="176"/>
        <end position="196"/>
    </location>
</feature>
<dbReference type="InterPro" id="IPR019554">
    <property type="entry name" value="Soluble_ligand-bd"/>
</dbReference>
<dbReference type="Proteomes" id="UP000292958">
    <property type="component" value="Unassembled WGS sequence"/>
</dbReference>
<dbReference type="Gene3D" id="3.10.560.10">
    <property type="entry name" value="Outer membrane lipoprotein wza domain like"/>
    <property type="match status" value="5"/>
</dbReference>
<feature type="compositionally biased region" description="Polar residues" evidence="2">
    <location>
        <begin position="46"/>
        <end position="60"/>
    </location>
</feature>
<feature type="region of interest" description="Disordered" evidence="2">
    <location>
        <begin position="167"/>
        <end position="243"/>
    </location>
</feature>
<feature type="chain" id="PRO_5020773028" evidence="3">
    <location>
        <begin position="41"/>
        <end position="996"/>
    </location>
</feature>
<comment type="caution">
    <text evidence="6">The sequence shown here is derived from an EMBL/GenBank/DDBJ whole genome shotgun (WGS) entry which is preliminary data.</text>
</comment>
<dbReference type="InterPro" id="IPR049712">
    <property type="entry name" value="Poly_export"/>
</dbReference>
<sequence length="996" mass="106128">MTLRQHAYPHTCFARTSRVILLALASAVGSLFLLAGNARAQGVLGSGSTQDTSQTPTNDDPSAATLAFGGSSDSADDRSAVTTSSNLDAPVASLPADQIIRILQQNENLLMDVKSQVADRLQQQGTQIEATDITDEMLYNQIATNASVRANVTTYLRARGYVPQGGLQSAGAGPAQNDSQFGLPSSDGQSTSPSGMSTGGDTGFSNLESGGDGQPRTTLPAGNSRDKMENRGKEETNASTDVPKVLRLPTPYNLRSMRDLYTQVPEHAAPLKRFGSEVFVSREFPSMGRGVSTRDTPLDIPLGPDYVVGPGDTLAISLWGGVTQSISRVIDRDGHILLPDAGSLQVAGLPLQRAESLIEGALKQQYRNVRVAVTISRLRSVRVYVVGDVQRPGGYDISSLSTPLSALYAAGGPTSVGSLRIVRHYRGQALIEDIDLYDFLLHGIRKGSARFESGDTLQVPPAGSQVAISGAIKRPAIYELKPGESTLASVLEDAGGLTAAASLGHITIERIDANRQRETVTLKGVSGQDLQTDRAAIETFVVKDGDRIHIAPILPYSERAIYLQGHVVRPGRLSYTDGMRLNDVLHSYQDMLPEPAAHGEIVRLVPPDLHAETIAFNVSEVLIGNENLTLQPFDTIRIFGRYEVDTPKVIVHGEVLRPGTYPLSNGMTAAQLVRMAGGFKRDALLNSADLTSYSVEGGSRVAGRVSTLQIGAAVSGSEPNADVPLKPGDILTIHQITGWNEIGESVTIQGQVKFPGNYGFQEGERLSSVLRRAGGMRDTAYPEGAVLIREQVRDLEEKSRQELIRQIDTNSAAARLGPAVGSGDTGGTLQLIKAQQEQAVTQLKSHPATGRMVIHISADIDSWANTPADIELRRGDVLTIPKRPGFVLVSGQVYNATALTFAPGKTAAWYLSHAGGTNSTANRKEIFIIRANGSVVGRHSGGWFDPDVLSTRLSPGDVVVVPQKIIGNSLLWRNLLTTAQLASSIAITAGIAVAAL</sequence>
<evidence type="ECO:0000256" key="2">
    <source>
        <dbReference type="SAM" id="MobiDB-lite"/>
    </source>
</evidence>
<feature type="domain" description="Polysaccharide export protein N-terminal" evidence="4">
    <location>
        <begin position="303"/>
        <end position="375"/>
    </location>
</feature>
<evidence type="ECO:0000259" key="4">
    <source>
        <dbReference type="Pfam" id="PF02563"/>
    </source>
</evidence>
<feature type="domain" description="Soluble ligand binding" evidence="5">
    <location>
        <begin position="746"/>
        <end position="790"/>
    </location>
</feature>
<reference evidence="6 7" key="1">
    <citation type="submission" date="2019-02" db="EMBL/GenBank/DDBJ databases">
        <title>Genomic Encyclopedia of Archaeal and Bacterial Type Strains, Phase II (KMG-II): from individual species to whole genera.</title>
        <authorList>
            <person name="Goeker M."/>
        </authorList>
    </citation>
    <scope>NUCLEOTIDE SEQUENCE [LARGE SCALE GENOMIC DNA]</scope>
    <source>
        <strain evidence="6 7">DSM 18101</strain>
    </source>
</reference>
<keyword evidence="7" id="KW-1185">Reference proteome</keyword>
<feature type="domain" description="Soluble ligand binding" evidence="5">
    <location>
        <begin position="887"/>
        <end position="937"/>
    </location>
</feature>
<evidence type="ECO:0000256" key="1">
    <source>
        <dbReference type="ARBA" id="ARBA00022729"/>
    </source>
</evidence>
<accession>A0A4Q7YVJ4</accession>
<dbReference type="Pfam" id="PF10531">
    <property type="entry name" value="SLBB"/>
    <property type="match status" value="5"/>
</dbReference>
<gene>
    <name evidence="6" type="ORF">BDD14_2896</name>
</gene>
<evidence type="ECO:0000313" key="7">
    <source>
        <dbReference type="Proteomes" id="UP000292958"/>
    </source>
</evidence>